<proteinExistence type="predicted"/>
<evidence type="ECO:0000313" key="1">
    <source>
        <dbReference type="EMBL" id="KRX28608.1"/>
    </source>
</evidence>
<keyword evidence="2" id="KW-1185">Reference proteome</keyword>
<evidence type="ECO:0000313" key="2">
    <source>
        <dbReference type="Proteomes" id="UP000055048"/>
    </source>
</evidence>
<dbReference type="Proteomes" id="UP000055048">
    <property type="component" value="Unassembled WGS sequence"/>
</dbReference>
<gene>
    <name evidence="1" type="ORF">T05_15824</name>
</gene>
<reference evidence="1 2" key="1">
    <citation type="submission" date="2015-01" db="EMBL/GenBank/DDBJ databases">
        <title>Evolution of Trichinella species and genotypes.</title>
        <authorList>
            <person name="Korhonen P.K."/>
            <person name="Edoardo P."/>
            <person name="Giuseppe L.R."/>
            <person name="Gasser R.B."/>
        </authorList>
    </citation>
    <scope>NUCLEOTIDE SEQUENCE [LARGE SCALE GENOMIC DNA]</scope>
    <source>
        <strain evidence="1">ISS417</strain>
    </source>
</reference>
<accession>A0A0V0SNX0</accession>
<dbReference type="AlphaFoldDB" id="A0A0V0SNX0"/>
<protein>
    <submittedName>
        <fullName evidence="1">Uncharacterized protein</fullName>
    </submittedName>
</protein>
<comment type="caution">
    <text evidence="1">The sequence shown here is derived from an EMBL/GenBank/DDBJ whole genome shotgun (WGS) entry which is preliminary data.</text>
</comment>
<sequence>MEFRIEHALYALPFGVTSVEFQCFEAANPVDC</sequence>
<organism evidence="1 2">
    <name type="scientific">Trichinella murrelli</name>
    <dbReference type="NCBI Taxonomy" id="144512"/>
    <lineage>
        <taxon>Eukaryota</taxon>
        <taxon>Metazoa</taxon>
        <taxon>Ecdysozoa</taxon>
        <taxon>Nematoda</taxon>
        <taxon>Enoplea</taxon>
        <taxon>Dorylaimia</taxon>
        <taxon>Trichinellida</taxon>
        <taxon>Trichinellidae</taxon>
        <taxon>Trichinella</taxon>
    </lineage>
</organism>
<dbReference type="EMBL" id="JYDJ01004319">
    <property type="protein sequence ID" value="KRX28608.1"/>
    <property type="molecule type" value="Genomic_DNA"/>
</dbReference>
<name>A0A0V0SNX0_9BILA</name>